<dbReference type="AlphaFoldDB" id="A0AAV2NWE9"/>
<evidence type="ECO:0000256" key="1">
    <source>
        <dbReference type="SAM" id="MobiDB-lite"/>
    </source>
</evidence>
<keyword evidence="3" id="KW-1185">Reference proteome</keyword>
<dbReference type="Proteomes" id="UP001497644">
    <property type="component" value="Chromosome 5"/>
</dbReference>
<proteinExistence type="predicted"/>
<feature type="region of interest" description="Disordered" evidence="1">
    <location>
        <begin position="40"/>
        <end position="70"/>
    </location>
</feature>
<gene>
    <name evidence="2" type="ORF">LPLAT_LOCUS10393</name>
</gene>
<dbReference type="EMBL" id="OZ034828">
    <property type="protein sequence ID" value="CAL1684860.1"/>
    <property type="molecule type" value="Genomic_DNA"/>
</dbReference>
<name>A0AAV2NWE9_9HYME</name>
<organism evidence="2 3">
    <name type="scientific">Lasius platythorax</name>
    <dbReference type="NCBI Taxonomy" id="488582"/>
    <lineage>
        <taxon>Eukaryota</taxon>
        <taxon>Metazoa</taxon>
        <taxon>Ecdysozoa</taxon>
        <taxon>Arthropoda</taxon>
        <taxon>Hexapoda</taxon>
        <taxon>Insecta</taxon>
        <taxon>Pterygota</taxon>
        <taxon>Neoptera</taxon>
        <taxon>Endopterygota</taxon>
        <taxon>Hymenoptera</taxon>
        <taxon>Apocrita</taxon>
        <taxon>Aculeata</taxon>
        <taxon>Formicoidea</taxon>
        <taxon>Formicidae</taxon>
        <taxon>Formicinae</taxon>
        <taxon>Lasius</taxon>
        <taxon>Lasius</taxon>
    </lineage>
</organism>
<sequence>MSRLSSRKVYGFDWRRMRNPNGTARKGCFKRRVLPLRIGGPASAEVGRRPTSLRETAGGASVSPPPNSRSVPVVIAGRPVVVATG</sequence>
<reference evidence="2" key="1">
    <citation type="submission" date="2024-04" db="EMBL/GenBank/DDBJ databases">
        <authorList>
            <consortium name="Molecular Ecology Group"/>
        </authorList>
    </citation>
    <scope>NUCLEOTIDE SEQUENCE</scope>
</reference>
<protein>
    <submittedName>
        <fullName evidence="2">Uncharacterized protein</fullName>
    </submittedName>
</protein>
<evidence type="ECO:0000313" key="3">
    <source>
        <dbReference type="Proteomes" id="UP001497644"/>
    </source>
</evidence>
<evidence type="ECO:0000313" key="2">
    <source>
        <dbReference type="EMBL" id="CAL1684860.1"/>
    </source>
</evidence>
<accession>A0AAV2NWE9</accession>